<dbReference type="Proteomes" id="UP001595645">
    <property type="component" value="Unassembled WGS sequence"/>
</dbReference>
<dbReference type="EMBL" id="JBHRWK010000031">
    <property type="protein sequence ID" value="MFC3452158.1"/>
    <property type="molecule type" value="Genomic_DNA"/>
</dbReference>
<dbReference type="InterPro" id="IPR014710">
    <property type="entry name" value="RmlC-like_jellyroll"/>
</dbReference>
<reference evidence="4" key="1">
    <citation type="journal article" date="2019" name="Int. J. Syst. Evol. Microbiol.">
        <title>The Global Catalogue of Microorganisms (GCM) 10K type strain sequencing project: providing services to taxonomists for standard genome sequencing and annotation.</title>
        <authorList>
            <consortium name="The Broad Institute Genomics Platform"/>
            <consortium name="The Broad Institute Genome Sequencing Center for Infectious Disease"/>
            <person name="Wu L."/>
            <person name="Ma J."/>
        </authorList>
    </citation>
    <scope>NUCLEOTIDE SEQUENCE [LARGE SCALE GENOMIC DNA]</scope>
    <source>
        <strain evidence="4">CGMCC 4.7676</strain>
    </source>
</reference>
<dbReference type="InterPro" id="IPR011051">
    <property type="entry name" value="RmlC_Cupin_sf"/>
</dbReference>
<feature type="region of interest" description="Disordered" evidence="1">
    <location>
        <begin position="25"/>
        <end position="53"/>
    </location>
</feature>
<dbReference type="PANTHER" id="PTHR36440">
    <property type="entry name" value="PUTATIVE (AFU_ORTHOLOGUE AFUA_8G07350)-RELATED"/>
    <property type="match status" value="1"/>
</dbReference>
<sequence>MAPPSALLDLLRIQFEEAAPVGHGVVRAEKPGPPAGRVDGRGRGADTGRVPLPPAFSVKATTEDTDVRFSLLEVTVAVDIPRHVHHEADECVYVLDGELGIEFDDETHVAAKGTFVLLPHGAPHALRRLSEPPRVLQISSPGGWEHYLEDLFEAGPAVRRTGPGEDQPCRRTAPHHRRHRVGGAAEGISTEFFPAAVGK</sequence>
<comment type="caution">
    <text evidence="3">The sequence shown here is derived from an EMBL/GenBank/DDBJ whole genome shotgun (WGS) entry which is preliminary data.</text>
</comment>
<dbReference type="RefSeq" id="WP_378240954.1">
    <property type="nucleotide sequence ID" value="NZ_JBHRWK010000031.1"/>
</dbReference>
<dbReference type="SUPFAM" id="SSF51182">
    <property type="entry name" value="RmlC-like cupins"/>
    <property type="match status" value="1"/>
</dbReference>
<feature type="domain" description="Cupin type-2" evidence="2">
    <location>
        <begin position="79"/>
        <end position="131"/>
    </location>
</feature>
<evidence type="ECO:0000313" key="4">
    <source>
        <dbReference type="Proteomes" id="UP001595645"/>
    </source>
</evidence>
<keyword evidence="4" id="KW-1185">Reference proteome</keyword>
<dbReference type="InterPro" id="IPR013096">
    <property type="entry name" value="Cupin_2"/>
</dbReference>
<dbReference type="Pfam" id="PF07883">
    <property type="entry name" value="Cupin_2"/>
    <property type="match status" value="1"/>
</dbReference>
<proteinExistence type="predicted"/>
<name>A0ABV7P118_9PSEU</name>
<evidence type="ECO:0000256" key="1">
    <source>
        <dbReference type="SAM" id="MobiDB-lite"/>
    </source>
</evidence>
<gene>
    <name evidence="3" type="ORF">ACFOSH_22210</name>
</gene>
<organism evidence="3 4">
    <name type="scientific">Amycolatopsis speibonae</name>
    <dbReference type="NCBI Taxonomy" id="1450224"/>
    <lineage>
        <taxon>Bacteria</taxon>
        <taxon>Bacillati</taxon>
        <taxon>Actinomycetota</taxon>
        <taxon>Actinomycetes</taxon>
        <taxon>Pseudonocardiales</taxon>
        <taxon>Pseudonocardiaceae</taxon>
        <taxon>Amycolatopsis</taxon>
    </lineage>
</organism>
<evidence type="ECO:0000313" key="3">
    <source>
        <dbReference type="EMBL" id="MFC3452158.1"/>
    </source>
</evidence>
<dbReference type="Gene3D" id="2.60.120.10">
    <property type="entry name" value="Jelly Rolls"/>
    <property type="match status" value="1"/>
</dbReference>
<accession>A0ABV7P118</accession>
<dbReference type="InterPro" id="IPR053146">
    <property type="entry name" value="QDO-like"/>
</dbReference>
<dbReference type="PANTHER" id="PTHR36440:SF1">
    <property type="entry name" value="PUTATIVE (AFU_ORTHOLOGUE AFUA_8G07350)-RELATED"/>
    <property type="match status" value="1"/>
</dbReference>
<evidence type="ECO:0000259" key="2">
    <source>
        <dbReference type="Pfam" id="PF07883"/>
    </source>
</evidence>
<protein>
    <submittedName>
        <fullName evidence="3">Cupin domain-containing protein</fullName>
    </submittedName>
</protein>